<comment type="caution">
    <text evidence="12">The sequence shown here is derived from an EMBL/GenBank/DDBJ whole genome shotgun (WGS) entry which is preliminary data.</text>
</comment>
<feature type="transmembrane region" description="Helical" evidence="11">
    <location>
        <begin position="12"/>
        <end position="32"/>
    </location>
</feature>
<comment type="similarity">
    <text evidence="2">Belongs to the GSP J family.</text>
</comment>
<dbReference type="AlphaFoldDB" id="A0A4R7JSV6"/>
<dbReference type="InterPro" id="IPR010055">
    <property type="entry name" value="T2SS_protein-GspJ"/>
</dbReference>
<evidence type="ECO:0000256" key="9">
    <source>
        <dbReference type="ARBA" id="ARBA00023136"/>
    </source>
</evidence>
<dbReference type="InterPro" id="IPR012902">
    <property type="entry name" value="N_methyl_site"/>
</dbReference>
<dbReference type="GO" id="GO:0015627">
    <property type="term" value="C:type II protein secretion system complex"/>
    <property type="evidence" value="ECO:0007669"/>
    <property type="project" value="InterPro"/>
</dbReference>
<dbReference type="Gene3D" id="2.10.70.20">
    <property type="entry name" value="gspk-gspi-gspj complex like domains"/>
    <property type="match status" value="1"/>
</dbReference>
<keyword evidence="7 11" id="KW-0812">Transmembrane</keyword>
<evidence type="ECO:0000256" key="4">
    <source>
        <dbReference type="ARBA" id="ARBA00022475"/>
    </source>
</evidence>
<keyword evidence="9 11" id="KW-0472">Membrane</keyword>
<name>A0A4R7JSV6_9GAMM</name>
<sequence>MHRGQQGGFTLLEILVAVFITAMLSLGVWQVMDTLMASREGVERVSGQFREVQRTMSLLERDLFQAIKRPVKDGFGESVPSMTSRNQNINLALTRQGWRNPLGKRRSELQRVAWEHNEIEGRVIRRFWSVVDRASNSESREQQVMSHVEAMEVRFLDADDNWVEDWPKNQQDGQGQSQTQPQQGQGGPAAAMSTMPRAVEVTFEHERFGTLRRVVGLGETPSASFSAPQGGGENQDNGEEEQGQGERP</sequence>
<evidence type="ECO:0000313" key="13">
    <source>
        <dbReference type="Proteomes" id="UP000295830"/>
    </source>
</evidence>
<evidence type="ECO:0000256" key="2">
    <source>
        <dbReference type="ARBA" id="ARBA00011084"/>
    </source>
</evidence>
<feature type="compositionally biased region" description="Low complexity" evidence="10">
    <location>
        <begin position="170"/>
        <end position="183"/>
    </location>
</feature>
<evidence type="ECO:0000256" key="5">
    <source>
        <dbReference type="ARBA" id="ARBA00022481"/>
    </source>
</evidence>
<gene>
    <name evidence="12" type="ORF">DES49_1454</name>
</gene>
<dbReference type="GO" id="GO:0005886">
    <property type="term" value="C:plasma membrane"/>
    <property type="evidence" value="ECO:0007669"/>
    <property type="project" value="UniProtKB-SubCell"/>
</dbReference>
<dbReference type="Gene3D" id="3.10.610.10">
    <property type="entry name" value="GSPII I/J protein-like"/>
    <property type="match status" value="1"/>
</dbReference>
<dbReference type="Pfam" id="PF11612">
    <property type="entry name" value="T2SSJ"/>
    <property type="match status" value="1"/>
</dbReference>
<dbReference type="RefSeq" id="WP_133735742.1">
    <property type="nucleotide sequence ID" value="NZ_SOAX01000003.1"/>
</dbReference>
<evidence type="ECO:0000313" key="12">
    <source>
        <dbReference type="EMBL" id="TDT41371.1"/>
    </source>
</evidence>
<dbReference type="EMBL" id="SOAX01000003">
    <property type="protein sequence ID" value="TDT41371.1"/>
    <property type="molecule type" value="Genomic_DNA"/>
</dbReference>
<proteinExistence type="inferred from homology"/>
<dbReference type="PANTHER" id="PTHR39583:SF2">
    <property type="entry name" value="TYPE II SECRETION SYSTEM PROTEIN J"/>
    <property type="match status" value="1"/>
</dbReference>
<accession>A0A4R7JSV6</accession>
<dbReference type="Pfam" id="PF07963">
    <property type="entry name" value="N_methyl"/>
    <property type="match status" value="1"/>
</dbReference>
<feature type="region of interest" description="Disordered" evidence="10">
    <location>
        <begin position="212"/>
        <end position="248"/>
    </location>
</feature>
<dbReference type="NCBIfam" id="TIGR01711">
    <property type="entry name" value="gspJ"/>
    <property type="match status" value="1"/>
</dbReference>
<dbReference type="OrthoDB" id="9794345at2"/>
<comment type="subcellular location">
    <subcellularLocation>
        <location evidence="1">Cell inner membrane</location>
        <topology evidence="1">Single-pass membrane protein</topology>
    </subcellularLocation>
</comment>
<reference evidence="12 13" key="1">
    <citation type="submission" date="2019-03" db="EMBL/GenBank/DDBJ databases">
        <title>Genomic Encyclopedia of Type Strains, Phase IV (KMG-IV): sequencing the most valuable type-strain genomes for metagenomic binning, comparative biology and taxonomic classification.</title>
        <authorList>
            <person name="Goeker M."/>
        </authorList>
    </citation>
    <scope>NUCLEOTIDE SEQUENCE [LARGE SCALE GENOMIC DNA]</scope>
    <source>
        <strain evidence="12 13">DSM 15505</strain>
    </source>
</reference>
<dbReference type="SUPFAM" id="SSF54523">
    <property type="entry name" value="Pili subunits"/>
    <property type="match status" value="1"/>
</dbReference>
<keyword evidence="5" id="KW-0488">Methylation</keyword>
<evidence type="ECO:0000256" key="11">
    <source>
        <dbReference type="SAM" id="Phobius"/>
    </source>
</evidence>
<evidence type="ECO:0000256" key="7">
    <source>
        <dbReference type="ARBA" id="ARBA00022692"/>
    </source>
</evidence>
<evidence type="ECO:0000256" key="3">
    <source>
        <dbReference type="ARBA" id="ARBA00021539"/>
    </source>
</evidence>
<evidence type="ECO:0000256" key="10">
    <source>
        <dbReference type="SAM" id="MobiDB-lite"/>
    </source>
</evidence>
<dbReference type="InterPro" id="IPR051621">
    <property type="entry name" value="T2SS_protein_J"/>
</dbReference>
<keyword evidence="6" id="KW-0997">Cell inner membrane</keyword>
<dbReference type="Proteomes" id="UP000295830">
    <property type="component" value="Unassembled WGS sequence"/>
</dbReference>
<dbReference type="PANTHER" id="PTHR39583">
    <property type="entry name" value="TYPE II SECRETION SYSTEM PROTEIN J-RELATED"/>
    <property type="match status" value="1"/>
</dbReference>
<dbReference type="NCBIfam" id="TIGR02532">
    <property type="entry name" value="IV_pilin_GFxxxE"/>
    <property type="match status" value="1"/>
</dbReference>
<evidence type="ECO:0000256" key="6">
    <source>
        <dbReference type="ARBA" id="ARBA00022519"/>
    </source>
</evidence>
<dbReference type="GO" id="GO:0015628">
    <property type="term" value="P:protein secretion by the type II secretion system"/>
    <property type="evidence" value="ECO:0007669"/>
    <property type="project" value="InterPro"/>
</dbReference>
<feature type="compositionally biased region" description="Acidic residues" evidence="10">
    <location>
        <begin position="236"/>
        <end position="248"/>
    </location>
</feature>
<keyword evidence="13" id="KW-1185">Reference proteome</keyword>
<protein>
    <recommendedName>
        <fullName evidence="3">Type II secretion system protein J</fullName>
    </recommendedName>
</protein>
<evidence type="ECO:0000256" key="8">
    <source>
        <dbReference type="ARBA" id="ARBA00022989"/>
    </source>
</evidence>
<dbReference type="InterPro" id="IPR045584">
    <property type="entry name" value="Pilin-like"/>
</dbReference>
<dbReference type="PROSITE" id="PS00409">
    <property type="entry name" value="PROKAR_NTER_METHYL"/>
    <property type="match status" value="1"/>
</dbReference>
<evidence type="ECO:0000256" key="1">
    <source>
        <dbReference type="ARBA" id="ARBA00004377"/>
    </source>
</evidence>
<organism evidence="12 13">
    <name type="scientific">Halospina denitrificans</name>
    <dbReference type="NCBI Taxonomy" id="332522"/>
    <lineage>
        <taxon>Bacteria</taxon>
        <taxon>Pseudomonadati</taxon>
        <taxon>Pseudomonadota</taxon>
        <taxon>Gammaproteobacteria</taxon>
        <taxon>Halospina</taxon>
    </lineage>
</organism>
<keyword evidence="8 11" id="KW-1133">Transmembrane helix</keyword>
<keyword evidence="4" id="KW-1003">Cell membrane</keyword>
<feature type="region of interest" description="Disordered" evidence="10">
    <location>
        <begin position="164"/>
        <end position="193"/>
    </location>
</feature>